<protein>
    <submittedName>
        <fullName evidence="1">Uncharacterized protein</fullName>
    </submittedName>
</protein>
<dbReference type="Proteomes" id="UP001178461">
    <property type="component" value="Chromosome 2"/>
</dbReference>
<dbReference type="AlphaFoldDB" id="A0AA35NXJ7"/>
<dbReference type="EMBL" id="OX395127">
    <property type="protein sequence ID" value="CAI5767981.1"/>
    <property type="molecule type" value="Genomic_DNA"/>
</dbReference>
<keyword evidence="2" id="KW-1185">Reference proteome</keyword>
<organism evidence="1 2">
    <name type="scientific">Podarcis lilfordi</name>
    <name type="common">Lilford's wall lizard</name>
    <dbReference type="NCBI Taxonomy" id="74358"/>
    <lineage>
        <taxon>Eukaryota</taxon>
        <taxon>Metazoa</taxon>
        <taxon>Chordata</taxon>
        <taxon>Craniata</taxon>
        <taxon>Vertebrata</taxon>
        <taxon>Euteleostomi</taxon>
        <taxon>Lepidosauria</taxon>
        <taxon>Squamata</taxon>
        <taxon>Bifurcata</taxon>
        <taxon>Unidentata</taxon>
        <taxon>Episquamata</taxon>
        <taxon>Laterata</taxon>
        <taxon>Lacertibaenia</taxon>
        <taxon>Lacertidae</taxon>
        <taxon>Podarcis</taxon>
    </lineage>
</organism>
<proteinExistence type="predicted"/>
<sequence>MIIAIGCYNDHKHRWLSKWTALGSKSTGTLTAINQGSQGLDHPIQRQVYNLVFIGGIWLETQEYIILTQTGSSHVSGLHHCAAQLGILGKILSDSFHFIWHCPVAPHSQRKCPLVPSCCYHLYSVRNCVFNMEWMAHLWLPASVTGSRGSPVLCQCLAFYVGLNPHQPCNGS</sequence>
<name>A0AA35NXJ7_9SAUR</name>
<gene>
    <name evidence="1" type="ORF">PODLI_1B001217</name>
</gene>
<evidence type="ECO:0000313" key="2">
    <source>
        <dbReference type="Proteomes" id="UP001178461"/>
    </source>
</evidence>
<reference evidence="1" key="1">
    <citation type="submission" date="2022-12" db="EMBL/GenBank/DDBJ databases">
        <authorList>
            <person name="Alioto T."/>
            <person name="Alioto T."/>
            <person name="Gomez Garrido J."/>
        </authorList>
    </citation>
    <scope>NUCLEOTIDE SEQUENCE</scope>
</reference>
<evidence type="ECO:0000313" key="1">
    <source>
        <dbReference type="EMBL" id="CAI5767981.1"/>
    </source>
</evidence>
<accession>A0AA35NXJ7</accession>